<reference evidence="2" key="2">
    <citation type="submission" date="2023-05" db="EMBL/GenBank/DDBJ databases">
        <authorList>
            <consortium name="Lawrence Berkeley National Laboratory"/>
            <person name="Steindorff A."/>
            <person name="Hensen N."/>
            <person name="Bonometti L."/>
            <person name="Westerberg I."/>
            <person name="Brannstrom I.O."/>
            <person name="Guillou S."/>
            <person name="Cros-Aarteil S."/>
            <person name="Calhoun S."/>
            <person name="Haridas S."/>
            <person name="Kuo A."/>
            <person name="Mondo S."/>
            <person name="Pangilinan J."/>
            <person name="Riley R."/>
            <person name="Labutti K."/>
            <person name="Andreopoulos B."/>
            <person name="Lipzen A."/>
            <person name="Chen C."/>
            <person name="Yanf M."/>
            <person name="Daum C."/>
            <person name="Ng V."/>
            <person name="Clum A."/>
            <person name="Ohm R."/>
            <person name="Martin F."/>
            <person name="Silar P."/>
            <person name="Natvig D."/>
            <person name="Lalanne C."/>
            <person name="Gautier V."/>
            <person name="Ament-Velasquez S.L."/>
            <person name="Kruys A."/>
            <person name="Hutchinson M.I."/>
            <person name="Powell A.J."/>
            <person name="Barry K."/>
            <person name="Miller A.N."/>
            <person name="Grigoriev I.V."/>
            <person name="Debuchy R."/>
            <person name="Gladieux P."/>
            <person name="Thoren M.H."/>
            <person name="Johannesson H."/>
        </authorList>
    </citation>
    <scope>NUCLEOTIDE SEQUENCE</scope>
    <source>
        <strain evidence="2">CBS 757.83</strain>
    </source>
</reference>
<evidence type="ECO:0000313" key="2">
    <source>
        <dbReference type="EMBL" id="KAK4096210.1"/>
    </source>
</evidence>
<accession>A0AAN6PQQ3</accession>
<keyword evidence="3" id="KW-1185">Reference proteome</keyword>
<dbReference type="Proteomes" id="UP001305647">
    <property type="component" value="Unassembled WGS sequence"/>
</dbReference>
<reference evidence="2" key="1">
    <citation type="journal article" date="2023" name="Mol. Phylogenet. Evol.">
        <title>Genome-scale phylogeny and comparative genomics of the fungal order Sordariales.</title>
        <authorList>
            <person name="Hensen N."/>
            <person name="Bonometti L."/>
            <person name="Westerberg I."/>
            <person name="Brannstrom I.O."/>
            <person name="Guillou S."/>
            <person name="Cros-Aarteil S."/>
            <person name="Calhoun S."/>
            <person name="Haridas S."/>
            <person name="Kuo A."/>
            <person name="Mondo S."/>
            <person name="Pangilinan J."/>
            <person name="Riley R."/>
            <person name="LaButti K."/>
            <person name="Andreopoulos B."/>
            <person name="Lipzen A."/>
            <person name="Chen C."/>
            <person name="Yan M."/>
            <person name="Daum C."/>
            <person name="Ng V."/>
            <person name="Clum A."/>
            <person name="Steindorff A."/>
            <person name="Ohm R.A."/>
            <person name="Martin F."/>
            <person name="Silar P."/>
            <person name="Natvig D.O."/>
            <person name="Lalanne C."/>
            <person name="Gautier V."/>
            <person name="Ament-Velasquez S.L."/>
            <person name="Kruys A."/>
            <person name="Hutchinson M.I."/>
            <person name="Powell A.J."/>
            <person name="Barry K."/>
            <person name="Miller A.N."/>
            <person name="Grigoriev I.V."/>
            <person name="Debuchy R."/>
            <person name="Gladieux P."/>
            <person name="Hiltunen Thoren M."/>
            <person name="Johannesson H."/>
        </authorList>
    </citation>
    <scope>NUCLEOTIDE SEQUENCE</scope>
    <source>
        <strain evidence="2">CBS 757.83</strain>
    </source>
</reference>
<dbReference type="EMBL" id="MU863730">
    <property type="protein sequence ID" value="KAK4096210.1"/>
    <property type="molecule type" value="Genomic_DNA"/>
</dbReference>
<gene>
    <name evidence="2" type="ORF">N658DRAFT_47312</name>
</gene>
<proteinExistence type="predicted"/>
<protein>
    <submittedName>
        <fullName evidence="2">Uncharacterized protein</fullName>
    </submittedName>
</protein>
<evidence type="ECO:0000313" key="3">
    <source>
        <dbReference type="Proteomes" id="UP001305647"/>
    </source>
</evidence>
<dbReference type="AlphaFoldDB" id="A0AAN6PQQ3"/>
<name>A0AAN6PQQ3_9PEZI</name>
<feature type="region of interest" description="Disordered" evidence="1">
    <location>
        <begin position="1"/>
        <end position="57"/>
    </location>
</feature>
<comment type="caution">
    <text evidence="2">The sequence shown here is derived from an EMBL/GenBank/DDBJ whole genome shotgun (WGS) entry which is preliminary data.</text>
</comment>
<evidence type="ECO:0000256" key="1">
    <source>
        <dbReference type="SAM" id="MobiDB-lite"/>
    </source>
</evidence>
<sequence length="126" mass="13775">MLLAGQGPLGLVPPGEIKSIHPSRNEVAGAVRKAGESQKQRTLKRKGSRNTKGTKSMITSYESCSHQVCSRFRHPRFQNGSSLQNSSHPHLQTTTLHLATSTPSTLGPAWAHLPLQVLFPQNPRSF</sequence>
<organism evidence="2 3">
    <name type="scientific">Parathielavia hyrcaniae</name>
    <dbReference type="NCBI Taxonomy" id="113614"/>
    <lineage>
        <taxon>Eukaryota</taxon>
        <taxon>Fungi</taxon>
        <taxon>Dikarya</taxon>
        <taxon>Ascomycota</taxon>
        <taxon>Pezizomycotina</taxon>
        <taxon>Sordariomycetes</taxon>
        <taxon>Sordariomycetidae</taxon>
        <taxon>Sordariales</taxon>
        <taxon>Chaetomiaceae</taxon>
        <taxon>Parathielavia</taxon>
    </lineage>
</organism>